<evidence type="ECO:0000256" key="4">
    <source>
        <dbReference type="ARBA" id="ARBA00022777"/>
    </source>
</evidence>
<dbReference type="SMART" id="SM00454">
    <property type="entry name" value="SAM"/>
    <property type="match status" value="1"/>
</dbReference>
<dbReference type="InterPro" id="IPR000719">
    <property type="entry name" value="Prot_kinase_dom"/>
</dbReference>
<organism evidence="10 12">
    <name type="scientific">Clupea harengus</name>
    <name type="common">Atlantic herring</name>
    <dbReference type="NCBI Taxonomy" id="7950"/>
    <lineage>
        <taxon>Eukaryota</taxon>
        <taxon>Metazoa</taxon>
        <taxon>Chordata</taxon>
        <taxon>Craniata</taxon>
        <taxon>Vertebrata</taxon>
        <taxon>Euteleostomi</taxon>
        <taxon>Actinopterygii</taxon>
        <taxon>Neopterygii</taxon>
        <taxon>Teleostei</taxon>
        <taxon>Clupei</taxon>
        <taxon>Clupeiformes</taxon>
        <taxon>Clupeoidei</taxon>
        <taxon>Clupeidae</taxon>
        <taxon>Clupea</taxon>
    </lineage>
</organism>
<feature type="domain" description="SAM" evidence="9">
    <location>
        <begin position="339"/>
        <end position="410"/>
    </location>
</feature>
<proteinExistence type="predicted"/>
<keyword evidence="10" id="KW-1185">Reference proteome</keyword>
<dbReference type="PROSITE" id="PS50011">
    <property type="entry name" value="PROTEIN_KINASE_DOM"/>
    <property type="match status" value="1"/>
</dbReference>
<name>A0A8M1KCD2_CLUHA</name>
<feature type="domain" description="Protein kinase" evidence="8">
    <location>
        <begin position="16"/>
        <end position="277"/>
    </location>
</feature>
<feature type="compositionally biased region" description="Low complexity" evidence="7">
    <location>
        <begin position="653"/>
        <end position="667"/>
    </location>
</feature>
<feature type="compositionally biased region" description="Basic and acidic residues" evidence="7">
    <location>
        <begin position="752"/>
        <end position="762"/>
    </location>
</feature>
<dbReference type="GO" id="GO:0004709">
    <property type="term" value="F:MAP kinase kinase kinase activity"/>
    <property type="evidence" value="ECO:0007669"/>
    <property type="project" value="TreeGrafter"/>
</dbReference>
<sequence length="803" mass="90642">MSSLSASFVQINFDDIHFYENCGGGSFGSVYRARWISQDKEVAVKKLLKIEKEAEILSVLSHRNIIQFYGAVLEAPNYGIVTEYASGGSLYEFLSSAESEAIDMKQIMTWAMDIAKGMHYLHSEAPVKVIHRDLKSRNVVLTADKILKICDFGASRFLSHTTHMSLVGTFPWMAPEVIQSLPVSETCDTYSYGVVLWEMLTREIPFKGLEGLQVAWLVVEKNERLTIPSSCPASFAGLMRSCWGTDPKDRPTFKQILLTLESMWNDSQLPEQCNSFLNNKAEWRCEIEATLERLKKLERDLSSKEQELKERERRLKLWERQLVEQSNTPLLPNLAIHSWTEEHVHFWMEQIFGAGGGGCDMLLYANMFKKNHITGKRLLLLTETDMRDMGITSKGHIIHLKTEIEKLANDYLGLFHFPPLVKDEWAQEEEEEEEEKSKIVNLELVFGYHWKAGAGQSDCKWKMYMELDGDEVAVTYIKDVTFNSYRSDVDVLKMTKPPFVMDKWIVGLSNNQTVDCTVNYENDVRSPKGTKHSHAVLWSPTGGSDFIKTVELIIETGQQKAEGNFRSRSNSGVDSKWIYRLRMKQQKSQLAPAPPACSTTMTLPQFLSAHNQSSYAAAVRRSPNRSPLSLWRTDSRCSSPTAGLSSRLSTLHLGSKGSSPSSTTSESASERERERPLSACALQRPRNPYFGMSLCPVSGRDARKCPTTAGHSPGQKTSRNAQHGWRPRSNSTTGVLYQTQPRTIPGMSPINHPKEEPEEAKANEGGWIKVERQKKPQRQPESKPFRGRGRRGGRGGGRGRIGQ</sequence>
<feature type="compositionally biased region" description="Polar residues" evidence="7">
    <location>
        <begin position="728"/>
        <end position="742"/>
    </location>
</feature>
<dbReference type="InterPro" id="IPR001660">
    <property type="entry name" value="SAM"/>
</dbReference>
<keyword evidence="5" id="KW-0067">ATP-binding</keyword>
<gene>
    <name evidence="11 12" type="primary">LOC122130830</name>
</gene>
<dbReference type="Pfam" id="PF07714">
    <property type="entry name" value="PK_Tyr_Ser-Thr"/>
    <property type="match status" value="1"/>
</dbReference>
<dbReference type="PANTHER" id="PTHR44329">
    <property type="entry name" value="SERINE/THREONINE-PROTEIN KINASE TNNI3K-RELATED"/>
    <property type="match status" value="1"/>
</dbReference>
<feature type="coiled-coil region" evidence="6">
    <location>
        <begin position="280"/>
        <end position="328"/>
    </location>
</feature>
<evidence type="ECO:0000313" key="10">
    <source>
        <dbReference type="Proteomes" id="UP000515152"/>
    </source>
</evidence>
<dbReference type="RefSeq" id="XP_042561552.1">
    <property type="nucleotide sequence ID" value="XM_042705618.1"/>
</dbReference>
<evidence type="ECO:0000313" key="12">
    <source>
        <dbReference type="RefSeq" id="XP_042561552.1"/>
    </source>
</evidence>
<evidence type="ECO:0000256" key="6">
    <source>
        <dbReference type="SAM" id="Coils"/>
    </source>
</evidence>
<evidence type="ECO:0000256" key="2">
    <source>
        <dbReference type="ARBA" id="ARBA00022679"/>
    </source>
</evidence>
<dbReference type="AlphaFoldDB" id="A0A8M1KCD2"/>
<feature type="region of interest" description="Disordered" evidence="7">
    <location>
        <begin position="703"/>
        <end position="803"/>
    </location>
</feature>
<dbReference type="PANTHER" id="PTHR44329:SF288">
    <property type="entry name" value="MITOGEN-ACTIVATED PROTEIN KINASE KINASE KINASE 20"/>
    <property type="match status" value="1"/>
</dbReference>
<evidence type="ECO:0000256" key="7">
    <source>
        <dbReference type="SAM" id="MobiDB-lite"/>
    </source>
</evidence>
<dbReference type="GeneID" id="122130830"/>
<dbReference type="InterPro" id="IPR051681">
    <property type="entry name" value="Ser/Thr_Kinases-Pseudokinases"/>
</dbReference>
<feature type="compositionally biased region" description="Basic and acidic residues" evidence="7">
    <location>
        <begin position="769"/>
        <end position="784"/>
    </location>
</feature>
<evidence type="ECO:0000256" key="1">
    <source>
        <dbReference type="ARBA" id="ARBA00022527"/>
    </source>
</evidence>
<dbReference type="Proteomes" id="UP000515152">
    <property type="component" value="Unplaced"/>
</dbReference>
<dbReference type="GO" id="GO:0005737">
    <property type="term" value="C:cytoplasm"/>
    <property type="evidence" value="ECO:0007669"/>
    <property type="project" value="TreeGrafter"/>
</dbReference>
<keyword evidence="3" id="KW-0547">Nucleotide-binding</keyword>
<accession>A0A8M1KCD2</accession>
<evidence type="ECO:0000313" key="11">
    <source>
        <dbReference type="RefSeq" id="XP_042561551.1"/>
    </source>
</evidence>
<dbReference type="PROSITE" id="PS00108">
    <property type="entry name" value="PROTEIN_KINASE_ST"/>
    <property type="match status" value="1"/>
</dbReference>
<feature type="region of interest" description="Disordered" evidence="7">
    <location>
        <begin position="620"/>
        <end position="683"/>
    </location>
</feature>
<keyword evidence="6" id="KW-0175">Coiled coil</keyword>
<evidence type="ECO:0000256" key="3">
    <source>
        <dbReference type="ARBA" id="ARBA00022741"/>
    </source>
</evidence>
<dbReference type="Pfam" id="PF07647">
    <property type="entry name" value="SAM_2"/>
    <property type="match status" value="1"/>
</dbReference>
<dbReference type="FunFam" id="1.10.510.10:FF:000243">
    <property type="entry name" value="mitogen-activated protein kinase kinase kinase 20 isoform X2"/>
    <property type="match status" value="1"/>
</dbReference>
<dbReference type="InterPro" id="IPR008271">
    <property type="entry name" value="Ser/Thr_kinase_AS"/>
</dbReference>
<protein>
    <submittedName>
        <fullName evidence="11 12">Mitogen-activated protein kinase kinase kinase 20-like isoform X1</fullName>
    </submittedName>
</protein>
<dbReference type="OrthoDB" id="339325at2759"/>
<keyword evidence="1" id="KW-0723">Serine/threonine-protein kinase</keyword>
<dbReference type="GO" id="GO:0005524">
    <property type="term" value="F:ATP binding"/>
    <property type="evidence" value="ECO:0007669"/>
    <property type="project" value="UniProtKB-KW"/>
</dbReference>
<reference evidence="11 12" key="1">
    <citation type="submission" date="2025-04" db="UniProtKB">
        <authorList>
            <consortium name="RefSeq"/>
        </authorList>
    </citation>
    <scope>IDENTIFICATION</scope>
</reference>
<dbReference type="FunFam" id="3.30.200.20:FF:000220">
    <property type="entry name" value="mitogen-activated protein kinase kinase kinase 20 isoform X1"/>
    <property type="match status" value="1"/>
</dbReference>
<feature type="compositionally biased region" description="Gly residues" evidence="7">
    <location>
        <begin position="794"/>
        <end position="803"/>
    </location>
</feature>
<dbReference type="PROSITE" id="PS50105">
    <property type="entry name" value="SAM_DOMAIN"/>
    <property type="match status" value="1"/>
</dbReference>
<dbReference type="GeneTree" id="ENSGT00940000163262"/>
<feature type="compositionally biased region" description="Polar residues" evidence="7">
    <location>
        <begin position="636"/>
        <end position="649"/>
    </location>
</feature>
<evidence type="ECO:0000259" key="9">
    <source>
        <dbReference type="PROSITE" id="PS50105"/>
    </source>
</evidence>
<dbReference type="SMART" id="SM00220">
    <property type="entry name" value="S_TKc"/>
    <property type="match status" value="1"/>
</dbReference>
<dbReference type="RefSeq" id="XP_042561551.1">
    <property type="nucleotide sequence ID" value="XM_042705617.1"/>
</dbReference>
<keyword evidence="2" id="KW-0808">Transferase</keyword>
<evidence type="ECO:0000259" key="8">
    <source>
        <dbReference type="PROSITE" id="PS50011"/>
    </source>
</evidence>
<evidence type="ECO:0000256" key="5">
    <source>
        <dbReference type="ARBA" id="ARBA00022840"/>
    </source>
</evidence>
<keyword evidence="4" id="KW-0418">Kinase</keyword>
<dbReference type="InterPro" id="IPR001245">
    <property type="entry name" value="Ser-Thr/Tyr_kinase_cat_dom"/>
</dbReference>
<dbReference type="CDD" id="cd09529">
    <property type="entry name" value="SAM_MLTK"/>
    <property type="match status" value="1"/>
</dbReference>
<dbReference type="KEGG" id="char:122130830"/>